<name>T0RAU3_SAPDV</name>
<evidence type="ECO:0000313" key="2">
    <source>
        <dbReference type="Proteomes" id="UP000030762"/>
    </source>
</evidence>
<dbReference type="VEuPathDB" id="FungiDB:SDRG_12987"/>
<keyword evidence="2" id="KW-1185">Reference proteome</keyword>
<organism evidence="1 2">
    <name type="scientific">Saprolegnia diclina (strain VS20)</name>
    <dbReference type="NCBI Taxonomy" id="1156394"/>
    <lineage>
        <taxon>Eukaryota</taxon>
        <taxon>Sar</taxon>
        <taxon>Stramenopiles</taxon>
        <taxon>Oomycota</taxon>
        <taxon>Saprolegniomycetes</taxon>
        <taxon>Saprolegniales</taxon>
        <taxon>Saprolegniaceae</taxon>
        <taxon>Saprolegnia</taxon>
    </lineage>
</organism>
<evidence type="ECO:0000313" key="1">
    <source>
        <dbReference type="EMBL" id="EQC29318.1"/>
    </source>
</evidence>
<proteinExistence type="predicted"/>
<dbReference type="GeneID" id="19953714"/>
<dbReference type="Proteomes" id="UP000030762">
    <property type="component" value="Unassembled WGS sequence"/>
</dbReference>
<reference evidence="1 2" key="1">
    <citation type="submission" date="2012-04" db="EMBL/GenBank/DDBJ databases">
        <title>The Genome Sequence of Saprolegnia declina VS20.</title>
        <authorList>
            <consortium name="The Broad Institute Genome Sequencing Platform"/>
            <person name="Russ C."/>
            <person name="Nusbaum C."/>
            <person name="Tyler B."/>
            <person name="van West P."/>
            <person name="Dieguez-Uribeondo J."/>
            <person name="de Bruijn I."/>
            <person name="Tripathy S."/>
            <person name="Jiang R."/>
            <person name="Young S.K."/>
            <person name="Zeng Q."/>
            <person name="Gargeya S."/>
            <person name="Fitzgerald M."/>
            <person name="Haas B."/>
            <person name="Abouelleil A."/>
            <person name="Alvarado L."/>
            <person name="Arachchi H.M."/>
            <person name="Berlin A."/>
            <person name="Chapman S.B."/>
            <person name="Goldberg J."/>
            <person name="Griggs A."/>
            <person name="Gujja S."/>
            <person name="Hansen M."/>
            <person name="Howarth C."/>
            <person name="Imamovic A."/>
            <person name="Larimer J."/>
            <person name="McCowen C."/>
            <person name="Montmayeur A."/>
            <person name="Murphy C."/>
            <person name="Neiman D."/>
            <person name="Pearson M."/>
            <person name="Priest M."/>
            <person name="Roberts A."/>
            <person name="Saif S."/>
            <person name="Shea T."/>
            <person name="Sisk P."/>
            <person name="Sykes S."/>
            <person name="Wortman J."/>
            <person name="Nusbaum C."/>
            <person name="Birren B."/>
        </authorList>
    </citation>
    <scope>NUCLEOTIDE SEQUENCE [LARGE SCALE GENOMIC DNA]</scope>
    <source>
        <strain evidence="1 2">VS20</strain>
    </source>
</reference>
<dbReference type="InParanoid" id="T0RAU3"/>
<dbReference type="RefSeq" id="XP_008617292.1">
    <property type="nucleotide sequence ID" value="XM_008619070.1"/>
</dbReference>
<gene>
    <name evidence="1" type="ORF">SDRG_12987</name>
</gene>
<protein>
    <submittedName>
        <fullName evidence="1">Uncharacterized protein</fullName>
    </submittedName>
</protein>
<sequence length="125" mass="13848">MRTSRKRSAAPTEADSTSACLWLPHEAMTGDDVTCTAEGRLPVHPTNRPTILQRLTLRIASIAAQDSLVMAAAATLPWSWYVPGLRKLIETLVPSLAVVEPHSHKLERAAIQRRTQDHLFHNPHS</sequence>
<dbReference type="EMBL" id="JH767185">
    <property type="protein sequence ID" value="EQC29318.1"/>
    <property type="molecule type" value="Genomic_DNA"/>
</dbReference>
<accession>T0RAU3</accession>
<dbReference type="AlphaFoldDB" id="T0RAU3"/>